<dbReference type="RefSeq" id="WP_045624979.1">
    <property type="nucleotide sequence ID" value="NZ_BAYM01000088.1"/>
</dbReference>
<dbReference type="InterPro" id="IPR016185">
    <property type="entry name" value="PreATP-grasp_dom_sf"/>
</dbReference>
<dbReference type="InterPro" id="IPR011764">
    <property type="entry name" value="Biotin_carboxylation_dom"/>
</dbReference>
<feature type="domain" description="Biotin carboxylation" evidence="19">
    <location>
        <begin position="1"/>
        <end position="451"/>
    </location>
</feature>
<evidence type="ECO:0000313" key="21">
    <source>
        <dbReference type="EMBL" id="GAN36805.1"/>
    </source>
</evidence>
<dbReference type="PROSITE" id="PS50991">
    <property type="entry name" value="PYR_CT"/>
    <property type="match status" value="1"/>
</dbReference>
<evidence type="ECO:0000256" key="9">
    <source>
        <dbReference type="ARBA" id="ARBA00023211"/>
    </source>
</evidence>
<feature type="binding site" evidence="14">
    <location>
        <position position="116"/>
    </location>
    <ligand>
        <name>ATP</name>
        <dbReference type="ChEBI" id="CHEBI:30616"/>
    </ligand>
</feature>
<dbReference type="InterPro" id="IPR003379">
    <property type="entry name" value="Carboxylase_cons_dom"/>
</dbReference>
<feature type="binding site" evidence="15">
    <location>
        <position position="735"/>
    </location>
    <ligand>
        <name>Mn(2+)</name>
        <dbReference type="ChEBI" id="CHEBI:29035"/>
    </ligand>
</feature>
<feature type="binding site" description="via carbamate group" evidence="15">
    <location>
        <position position="706"/>
    </location>
    <ligand>
        <name>Mn(2+)</name>
        <dbReference type="ChEBI" id="CHEBI:29035"/>
    </ligand>
</feature>
<keyword evidence="11" id="KW-0511">Multifunctional enzyme</keyword>
<dbReference type="InterPro" id="IPR013785">
    <property type="entry name" value="Aldolase_TIM"/>
</dbReference>
<dbReference type="GO" id="GO:0046872">
    <property type="term" value="F:metal ion binding"/>
    <property type="evidence" value="ECO:0007669"/>
    <property type="project" value="UniProtKB-KW"/>
</dbReference>
<dbReference type="SUPFAM" id="SSF52440">
    <property type="entry name" value="PreATP-grasp domain"/>
    <property type="match status" value="1"/>
</dbReference>
<dbReference type="InterPro" id="IPR005481">
    <property type="entry name" value="BC-like_N"/>
</dbReference>
<evidence type="ECO:0000256" key="12">
    <source>
        <dbReference type="PIRNR" id="PIRNR001594"/>
    </source>
</evidence>
<feature type="domain" description="Lipoyl-binding" evidence="17">
    <location>
        <begin position="1070"/>
        <end position="1139"/>
    </location>
</feature>
<feature type="modified residue" description="N6-carboxylysine" evidence="16">
    <location>
        <position position="706"/>
    </location>
</feature>
<keyword evidence="9" id="KW-0464">Manganese</keyword>
<accession>A0A0C9NXX2</accession>
<feature type="domain" description="ATP-grasp" evidence="18">
    <location>
        <begin position="120"/>
        <end position="316"/>
    </location>
</feature>
<dbReference type="Pfam" id="PF02436">
    <property type="entry name" value="PYC_OADA"/>
    <property type="match status" value="1"/>
</dbReference>
<dbReference type="Proteomes" id="UP000032552">
    <property type="component" value="Unassembled WGS sequence"/>
</dbReference>
<evidence type="ECO:0000256" key="11">
    <source>
        <dbReference type="ARBA" id="ARBA00023268"/>
    </source>
</evidence>
<evidence type="ECO:0000259" key="17">
    <source>
        <dbReference type="PROSITE" id="PS50968"/>
    </source>
</evidence>
<dbReference type="InterPro" id="IPR011053">
    <property type="entry name" value="Single_hybrid_motif"/>
</dbReference>
<dbReference type="Pfam" id="PF00364">
    <property type="entry name" value="Biotin_lipoyl"/>
    <property type="match status" value="1"/>
</dbReference>
<evidence type="ECO:0000313" key="22">
    <source>
        <dbReference type="Proteomes" id="UP000032552"/>
    </source>
</evidence>
<dbReference type="NCBIfam" id="NF009554">
    <property type="entry name" value="PRK12999.1"/>
    <property type="match status" value="1"/>
</dbReference>
<dbReference type="Gene3D" id="3.20.20.70">
    <property type="entry name" value="Aldolase class I"/>
    <property type="match status" value="1"/>
</dbReference>
<keyword evidence="7 12" id="KW-0547">Nucleotide-binding</keyword>
<dbReference type="PROSITE" id="PS00188">
    <property type="entry name" value="BIOTIN"/>
    <property type="match status" value="1"/>
</dbReference>
<dbReference type="CDD" id="cd07937">
    <property type="entry name" value="DRE_TIM_PC_TC_5S"/>
    <property type="match status" value="1"/>
</dbReference>
<feature type="binding site" evidence="15">
    <location>
        <position position="537"/>
    </location>
    <ligand>
        <name>Mn(2+)</name>
        <dbReference type="ChEBI" id="CHEBI:29035"/>
    </ligand>
</feature>
<evidence type="ECO:0000259" key="18">
    <source>
        <dbReference type="PROSITE" id="PS50975"/>
    </source>
</evidence>
<dbReference type="AlphaFoldDB" id="A0A0C9NXX2"/>
<organism evidence="21 22">
    <name type="scientific">Lacticaseibacillus paracasei NRIC 0644</name>
    <dbReference type="NCBI Taxonomy" id="1435038"/>
    <lineage>
        <taxon>Bacteria</taxon>
        <taxon>Bacillati</taxon>
        <taxon>Bacillota</taxon>
        <taxon>Bacilli</taxon>
        <taxon>Lactobacillales</taxon>
        <taxon>Lactobacillaceae</taxon>
        <taxon>Lacticaseibacillus</taxon>
    </lineage>
</organism>
<dbReference type="GO" id="GO:0005737">
    <property type="term" value="C:cytoplasm"/>
    <property type="evidence" value="ECO:0007669"/>
    <property type="project" value="TreeGrafter"/>
</dbReference>
<dbReference type="UniPathway" id="UPA00138"/>
<feature type="binding site" evidence="14">
    <location>
        <position position="609"/>
    </location>
    <ligand>
        <name>substrate</name>
    </ligand>
</feature>
<dbReference type="InterPro" id="IPR001882">
    <property type="entry name" value="Biotin_BS"/>
</dbReference>
<evidence type="ECO:0000256" key="16">
    <source>
        <dbReference type="PIRSR" id="PIRSR001594-4"/>
    </source>
</evidence>
<dbReference type="EC" id="6.4.1.1" evidence="3 12"/>
<evidence type="ECO:0000259" key="19">
    <source>
        <dbReference type="PROSITE" id="PS50979"/>
    </source>
</evidence>
<dbReference type="SUPFAM" id="SSF51569">
    <property type="entry name" value="Aldolase"/>
    <property type="match status" value="1"/>
</dbReference>
<feature type="modified residue" description="N6-biotinyllysine" evidence="16">
    <location>
        <position position="1105"/>
    </location>
</feature>
<protein>
    <recommendedName>
        <fullName evidence="3 12">Pyruvate carboxylase</fullName>
        <ecNumber evidence="3 12">6.4.1.1</ecNumber>
    </recommendedName>
</protein>
<feature type="binding site" evidence="15">
    <location>
        <position position="737"/>
    </location>
    <ligand>
        <name>Mn(2+)</name>
        <dbReference type="ChEBI" id="CHEBI:29035"/>
    </ligand>
</feature>
<evidence type="ECO:0000256" key="14">
    <source>
        <dbReference type="PIRSR" id="PIRSR001594-2"/>
    </source>
</evidence>
<evidence type="ECO:0000256" key="5">
    <source>
        <dbReference type="ARBA" id="ARBA00022598"/>
    </source>
</evidence>
<feature type="binding site" evidence="14">
    <location>
        <position position="869"/>
    </location>
    <ligand>
        <name>substrate</name>
    </ligand>
</feature>
<dbReference type="PROSITE" id="PS50979">
    <property type="entry name" value="BC"/>
    <property type="match status" value="1"/>
</dbReference>
<proteinExistence type="predicted"/>
<dbReference type="InterPro" id="IPR011054">
    <property type="entry name" value="Rudment_hybrid_motif"/>
</dbReference>
<comment type="function">
    <text evidence="12">Catalyzes a 2-step reaction, involving the ATP-dependent carboxylation of the covalently attached biotin in the first step and the transfer of the carboxyl group to pyruvate in the second.</text>
</comment>
<dbReference type="NCBIfam" id="NF006761">
    <property type="entry name" value="PRK09282.1"/>
    <property type="match status" value="1"/>
</dbReference>
<dbReference type="FunFam" id="2.40.50.100:FF:000003">
    <property type="entry name" value="Acetyl-CoA carboxylase biotin carboxyl carrier protein"/>
    <property type="match status" value="1"/>
</dbReference>
<evidence type="ECO:0000256" key="4">
    <source>
        <dbReference type="ARBA" id="ARBA00022432"/>
    </source>
</evidence>
<dbReference type="PIRSF" id="PIRSF001594">
    <property type="entry name" value="Pyruv_carbox"/>
    <property type="match status" value="1"/>
</dbReference>
<comment type="cofactor">
    <cofactor evidence="1 12">
        <name>biotin</name>
        <dbReference type="ChEBI" id="CHEBI:57586"/>
    </cofactor>
</comment>
<dbReference type="InterPro" id="IPR000089">
    <property type="entry name" value="Biotin_lipoyl"/>
</dbReference>
<dbReference type="InterPro" id="IPR005479">
    <property type="entry name" value="CPAse_ATP-bd"/>
</dbReference>
<keyword evidence="21" id="KW-0670">Pyruvate</keyword>
<dbReference type="PANTHER" id="PTHR43778:SF2">
    <property type="entry name" value="PYRUVATE CARBOXYLASE, MITOCHONDRIAL"/>
    <property type="match status" value="1"/>
</dbReference>
<dbReference type="InterPro" id="IPR005930">
    <property type="entry name" value="Pyruv_COase"/>
</dbReference>
<dbReference type="SUPFAM" id="SSF89000">
    <property type="entry name" value="post-HMGL domain-like"/>
    <property type="match status" value="1"/>
</dbReference>
<name>A0A0C9NXX2_LACPA</name>
<dbReference type="SUPFAM" id="SSF56059">
    <property type="entry name" value="Glutathione synthetase ATP-binding domain-like"/>
    <property type="match status" value="1"/>
</dbReference>
<dbReference type="EMBL" id="BAYM01000088">
    <property type="protein sequence ID" value="GAN36805.1"/>
    <property type="molecule type" value="Genomic_DNA"/>
</dbReference>
<evidence type="ECO:0000256" key="10">
    <source>
        <dbReference type="ARBA" id="ARBA00023267"/>
    </source>
</evidence>
<evidence type="ECO:0000256" key="2">
    <source>
        <dbReference type="ARBA" id="ARBA00004742"/>
    </source>
</evidence>
<dbReference type="SUPFAM" id="SSF51246">
    <property type="entry name" value="Rudiment single hybrid motif"/>
    <property type="match status" value="1"/>
</dbReference>
<dbReference type="Pfam" id="PF00289">
    <property type="entry name" value="Biotin_carb_N"/>
    <property type="match status" value="1"/>
</dbReference>
<evidence type="ECO:0000256" key="1">
    <source>
        <dbReference type="ARBA" id="ARBA00001953"/>
    </source>
</evidence>
<feature type="binding site" evidence="14">
    <location>
        <position position="200"/>
    </location>
    <ligand>
        <name>ATP</name>
        <dbReference type="ChEBI" id="CHEBI:30616"/>
    </ligand>
</feature>
<dbReference type="FunFam" id="3.20.20.70:FF:000033">
    <property type="entry name" value="Pyruvate carboxylase"/>
    <property type="match status" value="1"/>
</dbReference>
<evidence type="ECO:0000256" key="7">
    <source>
        <dbReference type="ARBA" id="ARBA00022741"/>
    </source>
</evidence>
<dbReference type="GO" id="GO:0005524">
    <property type="term" value="F:ATP binding"/>
    <property type="evidence" value="ECO:0007669"/>
    <property type="project" value="UniProtKB-UniRule"/>
</dbReference>
<keyword evidence="10 12" id="KW-0092">Biotin</keyword>
<keyword evidence="5 12" id="KW-0436">Ligase</keyword>
<keyword evidence="4" id="KW-0312">Gluconeogenesis</keyword>
<dbReference type="SUPFAM" id="SSF51230">
    <property type="entry name" value="Single hybrid motif"/>
    <property type="match status" value="1"/>
</dbReference>
<comment type="caution">
    <text evidence="21">The sequence shown here is derived from an EMBL/GenBank/DDBJ whole genome shotgun (WGS) entry which is preliminary data.</text>
</comment>
<dbReference type="Gene3D" id="3.10.600.10">
    <property type="entry name" value="pyruvate carboxylase f1077a mutant domain"/>
    <property type="match status" value="1"/>
</dbReference>
<dbReference type="InterPro" id="IPR011761">
    <property type="entry name" value="ATP-grasp"/>
</dbReference>
<dbReference type="GO" id="GO:0004736">
    <property type="term" value="F:pyruvate carboxylase activity"/>
    <property type="evidence" value="ECO:0007669"/>
    <property type="project" value="UniProtKB-EC"/>
</dbReference>
<dbReference type="InterPro" id="IPR000891">
    <property type="entry name" value="PYR_CT"/>
</dbReference>
<comment type="catalytic activity">
    <reaction evidence="12">
        <text>hydrogencarbonate + pyruvate + ATP = oxaloacetate + ADP + phosphate + H(+)</text>
        <dbReference type="Rhea" id="RHEA:20844"/>
        <dbReference type="ChEBI" id="CHEBI:15361"/>
        <dbReference type="ChEBI" id="CHEBI:15378"/>
        <dbReference type="ChEBI" id="CHEBI:16452"/>
        <dbReference type="ChEBI" id="CHEBI:17544"/>
        <dbReference type="ChEBI" id="CHEBI:30616"/>
        <dbReference type="ChEBI" id="CHEBI:43474"/>
        <dbReference type="ChEBI" id="CHEBI:456216"/>
        <dbReference type="EC" id="6.4.1.1"/>
    </reaction>
</comment>
<dbReference type="Pfam" id="PF02785">
    <property type="entry name" value="Biotin_carb_C"/>
    <property type="match status" value="1"/>
</dbReference>
<dbReference type="FunFam" id="3.40.50.20:FF:000010">
    <property type="entry name" value="Propionyl-CoA carboxylase subunit alpha"/>
    <property type="match status" value="1"/>
</dbReference>
<gene>
    <name evidence="21" type="ORF">LC0644_1394</name>
</gene>
<evidence type="ECO:0000256" key="8">
    <source>
        <dbReference type="ARBA" id="ARBA00022840"/>
    </source>
</evidence>
<feature type="active site" evidence="13">
    <location>
        <position position="291"/>
    </location>
</feature>
<feature type="domain" description="Pyruvate carboxyltransferase" evidence="20">
    <location>
        <begin position="528"/>
        <end position="796"/>
    </location>
</feature>
<dbReference type="CDD" id="cd06850">
    <property type="entry name" value="biotinyl_domain"/>
    <property type="match status" value="1"/>
</dbReference>
<dbReference type="PROSITE" id="PS50975">
    <property type="entry name" value="ATP_GRASP"/>
    <property type="match status" value="1"/>
</dbReference>
<dbReference type="GO" id="GO:0006094">
    <property type="term" value="P:gluconeogenesis"/>
    <property type="evidence" value="ECO:0007669"/>
    <property type="project" value="UniProtKB-UniPathway"/>
</dbReference>
<dbReference type="InterPro" id="IPR055268">
    <property type="entry name" value="PCB-like"/>
</dbReference>
<dbReference type="Gene3D" id="2.40.50.100">
    <property type="match status" value="1"/>
</dbReference>
<dbReference type="SMART" id="SM00878">
    <property type="entry name" value="Biotin_carb_C"/>
    <property type="match status" value="1"/>
</dbReference>
<dbReference type="PROSITE" id="PS00867">
    <property type="entry name" value="CPSASE_2"/>
    <property type="match status" value="1"/>
</dbReference>
<evidence type="ECO:0000256" key="3">
    <source>
        <dbReference type="ARBA" id="ARBA00013057"/>
    </source>
</evidence>
<dbReference type="Pfam" id="PF00682">
    <property type="entry name" value="HMGL-like"/>
    <property type="match status" value="1"/>
</dbReference>
<evidence type="ECO:0000259" key="20">
    <source>
        <dbReference type="PROSITE" id="PS50991"/>
    </source>
</evidence>
<evidence type="ECO:0000256" key="13">
    <source>
        <dbReference type="PIRSR" id="PIRSR001594-1"/>
    </source>
</evidence>
<sequence length="1145" mass="124908">MHKVLVANRGEIAIRIFRACEELGLKTVGIFAKEDALSIHRFKAQESYQVGAGKAPIAAYLDMDDIIRIAKQSGADAIHPGYGLLSENAEFARKVRAAGLIFVGPRSELLDIFGDKVAAKEAAHKAGLATIPGTPEPTRDFSEIQDFTATHGFPVMLKAASGGGGKGMRIVHSEAELEAVYQNAVNEAKASFGDDRMYVEKYIASAKHIEVQVLGDEHGHLLHLFERDCSVQRRQQKVVEIAPAVALPTALRARICQSAVDLMQGLHYENAGTVEFLVDGDQYYFIEVNPRVQVEHTITELITDVDIVQSQLKIAAGADLFADLHLPKQADLHENGAAIQCRITTEDPENNFMPDTGTINTYRSPGGFGIRLDVGNAYAGAVVSPYFDSLLVKASVHAPNFTAAVAKMQRALHEFQITGVKTNVAFLEHLLATETFRTGEAETAFIDAHPELLQVQAKPDTASRLLWYISDVTVNGFKGVERQAQKYYPELRYDVHFPAAKPQKDLVALLHSDGAQGVTDWIKAQNQLLLTDTTFRDAHQSLFATRMRTRDMLTVAQDMGNGLPNLFSMEVWGGATFDVAYRFLNEDPWTRLKKLRAALPHTLLQMLFRGSNAVGYQNYPDNVIKAFIQKAADDGVDIFRIFDSLNWLPQMTLSIDTVKQTGKLAEATMCYTGDILSHAHPKYQLAYYVDLAKQLVAAGADMLAIKDMAGLLKPQAATELVTALKDAVSVPIHLHTHDTTGNGIATYVAAANAGVDIVDVAQSSFSGTTSQPSLESLYYALSGNQRQPDVAIEKAQKLNRYFQAIRPYYADFSNGVTGPLTDIYTVQMPGGQYSNLQQQARSMGITDFEAVKTMYAEVNTLFGDIIKVTPSSKVVGDMALFMLQNHLTPDEVLAHGEQYDFPASVVAFFKGDLGQPVGGFPKALQAKILKGQKPLTVRPGQLAKPADLKAVRAALVQAGMNEPSTEDVLSAILYPDVFNAYARKQRQIGPVTKLDSPSYFQGMRIGETVSVPIKAGKTMIIQLNAIGEADASGMKTLYFTVDGQKQEVQIRDAHQKSAGLRHQLAEPTDRNQIGAPMAGKIVSVAVKSGQEVAQGDALFVIEAMKMETTVHAPFAGTVTHLYVEAGALIKSQELLAKLQPGVTKQ</sequence>
<dbReference type="Pfam" id="PF02786">
    <property type="entry name" value="CPSase_L_D2"/>
    <property type="match status" value="1"/>
</dbReference>
<dbReference type="Gene3D" id="3.30.470.20">
    <property type="entry name" value="ATP-grasp fold, B domain"/>
    <property type="match status" value="1"/>
</dbReference>
<dbReference type="PROSITE" id="PS00866">
    <property type="entry name" value="CPSASE_1"/>
    <property type="match status" value="1"/>
</dbReference>
<dbReference type="FunFam" id="3.30.1490.20:FF:000018">
    <property type="entry name" value="Biotin carboxylase"/>
    <property type="match status" value="1"/>
</dbReference>
<reference evidence="22" key="1">
    <citation type="submission" date="2014-05" db="EMBL/GenBank/DDBJ databases">
        <title>Whole genome sequencing of Lactobacillus casei NRIC0644.</title>
        <authorList>
            <person name="Atarashi H."/>
            <person name="Yoshida Y."/>
            <person name="Fujimura S."/>
            <person name="Tanaka N."/>
            <person name="Shiwa Y."/>
            <person name="Yoshikawa H."/>
            <person name="Okada S."/>
            <person name="Nakagawa J."/>
        </authorList>
    </citation>
    <scope>NUCLEOTIDE SEQUENCE [LARGE SCALE GENOMIC DNA]</scope>
    <source>
        <strain evidence="22">NRIC0644</strain>
    </source>
</reference>
<evidence type="ECO:0000256" key="15">
    <source>
        <dbReference type="PIRSR" id="PIRSR001594-3"/>
    </source>
</evidence>
<keyword evidence="6 15" id="KW-0479">Metal-binding</keyword>
<evidence type="ECO:0000256" key="6">
    <source>
        <dbReference type="ARBA" id="ARBA00022723"/>
    </source>
</evidence>
<comment type="pathway">
    <text evidence="2">Carbohydrate biosynthesis; gluconeogenesis.</text>
</comment>
<dbReference type="InterPro" id="IPR005482">
    <property type="entry name" value="Biotin_COase_C"/>
</dbReference>
<dbReference type="NCBIfam" id="TIGR01235">
    <property type="entry name" value="pyruv_carbox"/>
    <property type="match status" value="1"/>
</dbReference>
<dbReference type="PROSITE" id="PS50968">
    <property type="entry name" value="BIOTINYL_LIPOYL"/>
    <property type="match status" value="1"/>
</dbReference>
<keyword evidence="8 12" id="KW-0067">ATP-binding</keyword>
<dbReference type="PANTHER" id="PTHR43778">
    <property type="entry name" value="PYRUVATE CARBOXYLASE"/>
    <property type="match status" value="1"/>
</dbReference>